<name>A0A4Y4B4Y7_MICMQ</name>
<evidence type="ECO:0000313" key="2">
    <source>
        <dbReference type="Proteomes" id="UP000317410"/>
    </source>
</evidence>
<dbReference type="Proteomes" id="UP000317410">
    <property type="component" value="Unassembled WGS sequence"/>
</dbReference>
<proteinExistence type="predicted"/>
<evidence type="ECO:0000313" key="1">
    <source>
        <dbReference type="EMBL" id="GEC75581.1"/>
    </source>
</evidence>
<gene>
    <name evidence="1" type="ORF">MLI01_17260</name>
</gene>
<dbReference type="EMBL" id="BJNQ01000010">
    <property type="protein sequence ID" value="GEC75581.1"/>
    <property type="molecule type" value="Genomic_DNA"/>
</dbReference>
<comment type="caution">
    <text evidence="1">The sequence shown here is derived from an EMBL/GenBank/DDBJ whole genome shotgun (WGS) entry which is preliminary data.</text>
</comment>
<dbReference type="AlphaFoldDB" id="A0A4Y4B4Y7"/>
<protein>
    <submittedName>
        <fullName evidence="1">Uncharacterized protein</fullName>
    </submittedName>
</protein>
<accession>A0A4Y4B4Y7</accession>
<organism evidence="1 2">
    <name type="scientific">Microbacterium maritypicum</name>
    <name type="common">Microbacterium liquefaciens</name>
    <dbReference type="NCBI Taxonomy" id="33918"/>
    <lineage>
        <taxon>Bacteria</taxon>
        <taxon>Bacillati</taxon>
        <taxon>Actinomycetota</taxon>
        <taxon>Actinomycetes</taxon>
        <taxon>Micrococcales</taxon>
        <taxon>Microbacteriaceae</taxon>
        <taxon>Microbacterium</taxon>
    </lineage>
</organism>
<reference evidence="1 2" key="1">
    <citation type="submission" date="2019-06" db="EMBL/GenBank/DDBJ databases">
        <title>Whole genome shotgun sequence of Microbacterium liquefaciens NBRC 15037.</title>
        <authorList>
            <person name="Hosoyama A."/>
            <person name="Uohara A."/>
            <person name="Ohji S."/>
            <person name="Ichikawa N."/>
        </authorList>
    </citation>
    <scope>NUCLEOTIDE SEQUENCE [LARGE SCALE GENOMIC DNA]</scope>
    <source>
        <strain evidence="1 2">NBRC 15037</strain>
    </source>
</reference>
<sequence length="118" mass="13079">MSRVLFDRFSQQLADWANGREVLLGEISRLLQNGIGIPSDLSSSVFDIRSGSRPVDAAYLTGTTTWGSHAVRLDDLSITDFNYQFSAEVADPTLFTPRFHCDTNANRCFYPNGEEAGL</sequence>